<dbReference type="PROSITE" id="PS51257">
    <property type="entry name" value="PROKAR_LIPOPROTEIN"/>
    <property type="match status" value="1"/>
</dbReference>
<dbReference type="PANTHER" id="PTHR35527">
    <property type="entry name" value="CHOLOYLGLYCINE HYDROLASE"/>
    <property type="match status" value="1"/>
</dbReference>
<name>A0A345ZYZ2_9HYPH</name>
<dbReference type="Pfam" id="PF02275">
    <property type="entry name" value="CBAH"/>
    <property type="match status" value="1"/>
</dbReference>
<dbReference type="InterPro" id="IPR052193">
    <property type="entry name" value="Peptidase_C59"/>
</dbReference>
<organism evidence="5 6">
    <name type="scientific">Pseudolabrys taiwanensis</name>
    <dbReference type="NCBI Taxonomy" id="331696"/>
    <lineage>
        <taxon>Bacteria</taxon>
        <taxon>Pseudomonadati</taxon>
        <taxon>Pseudomonadota</taxon>
        <taxon>Alphaproteobacteria</taxon>
        <taxon>Hyphomicrobiales</taxon>
        <taxon>Xanthobacteraceae</taxon>
        <taxon>Pseudolabrys</taxon>
    </lineage>
</organism>
<dbReference type="Proteomes" id="UP000254889">
    <property type="component" value="Chromosome"/>
</dbReference>
<comment type="similarity">
    <text evidence="1">Belongs to the peptidase C59 family.</text>
</comment>
<evidence type="ECO:0000259" key="4">
    <source>
        <dbReference type="Pfam" id="PF02275"/>
    </source>
</evidence>
<dbReference type="PANTHER" id="PTHR35527:SF2">
    <property type="entry name" value="HYDROLASE"/>
    <property type="match status" value="1"/>
</dbReference>
<gene>
    <name evidence="5" type="ORF">DW352_17360</name>
</gene>
<evidence type="ECO:0000256" key="3">
    <source>
        <dbReference type="SAM" id="SignalP"/>
    </source>
</evidence>
<dbReference type="InterPro" id="IPR029055">
    <property type="entry name" value="Ntn_hydrolases_N"/>
</dbReference>
<dbReference type="AlphaFoldDB" id="A0A345ZYZ2"/>
<feature type="signal peptide" evidence="3">
    <location>
        <begin position="1"/>
        <end position="22"/>
    </location>
</feature>
<evidence type="ECO:0000256" key="1">
    <source>
        <dbReference type="ARBA" id="ARBA00006625"/>
    </source>
</evidence>
<feature type="domain" description="Choloylglycine hydrolase/NAAA C-terminal" evidence="4">
    <location>
        <begin position="25"/>
        <end position="312"/>
    </location>
</feature>
<keyword evidence="3" id="KW-0732">Signal</keyword>
<dbReference type="RefSeq" id="WP_115692518.1">
    <property type="nucleotide sequence ID" value="NZ_CP031417.1"/>
</dbReference>
<dbReference type="KEGG" id="ptaw:DW352_17360"/>
<accession>A0A345ZYZ2</accession>
<reference evidence="5 6" key="1">
    <citation type="submission" date="2018-07" db="EMBL/GenBank/DDBJ databases">
        <authorList>
            <person name="Quirk P.G."/>
            <person name="Krulwich T.A."/>
        </authorList>
    </citation>
    <scope>NUCLEOTIDE SEQUENCE [LARGE SCALE GENOMIC DNA]</scope>
    <source>
        <strain evidence="5 6">CC-BB4</strain>
    </source>
</reference>
<sequence>MMTRVLAALALILVPFAGSNIAAACSRVLWGANDQAVLVGRNMDWYEDMRSDLWAFPRGIARSGLAGDNSVQWTSKYGSVAASVYGVGTADGMNEKGLVANLLWLAEADYGPRDPKLPGLSISLWVQYALDNFATVAEAVAAVERGGLQLVSARLPGETRIATVHLSLADASGDSAIIEIVEGGKASVHHDRAYTVMTNSPRFEQQLANMKTFEGLGGKTPLPGTSDAADRFVRAAYYVGSLNKPRDLREAYASLLSVMRNVSQPFVTATPEKPEASHTIWRTLADATHRVYFFESSLRPNIIWVDLDAIDFADTRPVRKLDLVNGGDLVGDVTASFAPSPSLSFMPGDR</sequence>
<dbReference type="GO" id="GO:0016787">
    <property type="term" value="F:hydrolase activity"/>
    <property type="evidence" value="ECO:0007669"/>
    <property type="project" value="UniProtKB-KW"/>
</dbReference>
<dbReference type="CDD" id="cd01902">
    <property type="entry name" value="Ntn_CGH"/>
    <property type="match status" value="1"/>
</dbReference>
<feature type="chain" id="PRO_5016617053" evidence="3">
    <location>
        <begin position="23"/>
        <end position="350"/>
    </location>
</feature>
<dbReference type="OrthoDB" id="1265391at2"/>
<keyword evidence="2 5" id="KW-0378">Hydrolase</keyword>
<evidence type="ECO:0000313" key="6">
    <source>
        <dbReference type="Proteomes" id="UP000254889"/>
    </source>
</evidence>
<keyword evidence="6" id="KW-1185">Reference proteome</keyword>
<evidence type="ECO:0000256" key="2">
    <source>
        <dbReference type="ARBA" id="ARBA00022801"/>
    </source>
</evidence>
<dbReference type="SUPFAM" id="SSF56235">
    <property type="entry name" value="N-terminal nucleophile aminohydrolases (Ntn hydrolases)"/>
    <property type="match status" value="1"/>
</dbReference>
<evidence type="ECO:0000313" key="5">
    <source>
        <dbReference type="EMBL" id="AXK82139.1"/>
    </source>
</evidence>
<protein>
    <submittedName>
        <fullName evidence="5">Linear amide C-N hydrolase</fullName>
    </submittedName>
</protein>
<proteinExistence type="inferred from homology"/>
<dbReference type="EMBL" id="CP031417">
    <property type="protein sequence ID" value="AXK82139.1"/>
    <property type="molecule type" value="Genomic_DNA"/>
</dbReference>
<dbReference type="Gene3D" id="3.60.60.10">
    <property type="entry name" value="Penicillin V Acylase, Chain A"/>
    <property type="match status" value="1"/>
</dbReference>
<dbReference type="InterPro" id="IPR029132">
    <property type="entry name" value="CBAH/NAAA_C"/>
</dbReference>